<dbReference type="Gene3D" id="1.10.30.50">
    <property type="match status" value="1"/>
</dbReference>
<gene>
    <name evidence="2" type="primary">iscB</name>
    <name evidence="2" type="ORF">WMG39_22750</name>
</gene>
<dbReference type="Pfam" id="PF01844">
    <property type="entry name" value="HNH"/>
    <property type="match status" value="1"/>
</dbReference>
<dbReference type="PANTHER" id="PTHR33877:SF2">
    <property type="entry name" value="OS07G0170200 PROTEIN"/>
    <property type="match status" value="1"/>
</dbReference>
<dbReference type="EMBL" id="JBBLXS010000403">
    <property type="protein sequence ID" value="MEK0187648.1"/>
    <property type="molecule type" value="Genomic_DNA"/>
</dbReference>
<dbReference type="PANTHER" id="PTHR33877">
    <property type="entry name" value="SLL1193 PROTEIN"/>
    <property type="match status" value="1"/>
</dbReference>
<dbReference type="InterPro" id="IPR052892">
    <property type="entry name" value="NA-targeting_endonuclease"/>
</dbReference>
<dbReference type="CDD" id="cd00085">
    <property type="entry name" value="HNHc"/>
    <property type="match status" value="1"/>
</dbReference>
<reference evidence="2 3" key="1">
    <citation type="journal article" date="2020" name="Harmful Algae">
        <title>Molecular and morphological characterization of a novel dihydroanatoxin-a producing Microcoleus species (cyanobacteria) from the Russian River, California, USA.</title>
        <authorList>
            <person name="Conklin K.Y."/>
            <person name="Stancheva R."/>
            <person name="Otten T.G."/>
            <person name="Fadness R."/>
            <person name="Boyer G.L."/>
            <person name="Read B."/>
            <person name="Zhang X."/>
            <person name="Sheath R.G."/>
        </authorList>
    </citation>
    <scope>NUCLEOTIDE SEQUENCE [LARGE SCALE GENOMIC DNA]</scope>
    <source>
        <strain evidence="2 3">PTRS2</strain>
    </source>
</reference>
<feature type="domain" description="HNH nuclease" evidence="1">
    <location>
        <begin position="184"/>
        <end position="235"/>
    </location>
</feature>
<name>A0ABU8YTG8_9CYAN</name>
<evidence type="ECO:0000259" key="1">
    <source>
        <dbReference type="SMART" id="SM00507"/>
    </source>
</evidence>
<dbReference type="GO" id="GO:0004519">
    <property type="term" value="F:endonuclease activity"/>
    <property type="evidence" value="ECO:0007669"/>
    <property type="project" value="UniProtKB-KW"/>
</dbReference>
<dbReference type="SMART" id="SM00507">
    <property type="entry name" value="HNHc"/>
    <property type="match status" value="1"/>
</dbReference>
<keyword evidence="2" id="KW-0255">Endonuclease</keyword>
<sequence>MSNFVFVLDTNKQPLDPVPPGQARRLLNLQQTAVYRRYPFTIILKYAVSDPQVQPAQLKIDPGSKTTGLAIVQGDQVIWGAELTHRGQQIKNDLESRRAIRRNRRNRKTRYRKPRFLNRKRTPGWLPPSRESRVKNIMTWVNRVRRYVPITGISQELVKFDTQAMQNPEISGKEYQQGELAGYEVREYLLEKWGRKCAYCGVENVPFEVEHIHPKSKGGSDRVSNLAIACHGCNQKKGNQDIREFLSKKPEILSRILKQASQPLKDATAVNSTRWALFQRLKQTGSPIEVSTGGRTKFNRTRLQLPKTHWLDAACVGNVEMLQVHAKKPLLISAKGWGNRQMSTTNKYGFPVRHRTRCKTFFGFGTGDMVRAVLPSGKFAGTHVGRLTVRESGVFEMRTPLGKVSPVRHKYCESIHRNDGYMYAFSTNVQ</sequence>
<dbReference type="InterPro" id="IPR047693">
    <property type="entry name" value="RNA-guided_IscB-like"/>
</dbReference>
<keyword evidence="2" id="KW-0540">Nuclease</keyword>
<dbReference type="Proteomes" id="UP001384579">
    <property type="component" value="Unassembled WGS sequence"/>
</dbReference>
<comment type="caution">
    <text evidence="2">The sequence shown here is derived from an EMBL/GenBank/DDBJ whole genome shotgun (WGS) entry which is preliminary data.</text>
</comment>
<evidence type="ECO:0000313" key="3">
    <source>
        <dbReference type="Proteomes" id="UP001384579"/>
    </source>
</evidence>
<dbReference type="NCBIfam" id="NF040563">
    <property type="entry name" value="guided_IscB"/>
    <property type="match status" value="1"/>
</dbReference>
<dbReference type="Pfam" id="PF14239">
    <property type="entry name" value="RRXRR"/>
    <property type="match status" value="1"/>
</dbReference>
<keyword evidence="2" id="KW-0378">Hydrolase</keyword>
<accession>A0ABU8YTG8</accession>
<dbReference type="InterPro" id="IPR003615">
    <property type="entry name" value="HNH_nuc"/>
</dbReference>
<evidence type="ECO:0000313" key="2">
    <source>
        <dbReference type="EMBL" id="MEK0187648.1"/>
    </source>
</evidence>
<dbReference type="InterPro" id="IPR025938">
    <property type="entry name" value="RRXRR_dom"/>
</dbReference>
<keyword evidence="3" id="KW-1185">Reference proteome</keyword>
<dbReference type="InterPro" id="IPR002711">
    <property type="entry name" value="HNH"/>
</dbReference>
<dbReference type="RefSeq" id="WP_340525916.1">
    <property type="nucleotide sequence ID" value="NZ_JBBLXS010000403.1"/>
</dbReference>
<protein>
    <submittedName>
        <fullName evidence="2">RNA-guided endonuclease IscB</fullName>
    </submittedName>
</protein>
<organism evidence="2 3">
    <name type="scientific">Microcoleus anatoxicus PTRS2</name>
    <dbReference type="NCBI Taxonomy" id="2705321"/>
    <lineage>
        <taxon>Bacteria</taxon>
        <taxon>Bacillati</taxon>
        <taxon>Cyanobacteriota</taxon>
        <taxon>Cyanophyceae</taxon>
        <taxon>Oscillatoriophycideae</taxon>
        <taxon>Oscillatoriales</taxon>
        <taxon>Microcoleaceae</taxon>
        <taxon>Microcoleus</taxon>
        <taxon>Microcoleus anatoxicus</taxon>
    </lineage>
</organism>
<proteinExistence type="predicted"/>